<accession>A0ABW2YVL6</accession>
<gene>
    <name evidence="2" type="ORF">ACFQZS_00480</name>
</gene>
<protein>
    <recommendedName>
        <fullName evidence="4">Outer membrane protein beta-barrel domain-containing protein</fullName>
    </recommendedName>
</protein>
<name>A0ABW2YVL6_9SPHI</name>
<keyword evidence="1" id="KW-0732">Signal</keyword>
<comment type="caution">
    <text evidence="2">The sequence shown here is derived from an EMBL/GenBank/DDBJ whole genome shotgun (WGS) entry which is preliminary data.</text>
</comment>
<evidence type="ECO:0000313" key="3">
    <source>
        <dbReference type="Proteomes" id="UP001596958"/>
    </source>
</evidence>
<dbReference type="Proteomes" id="UP001596958">
    <property type="component" value="Unassembled WGS sequence"/>
</dbReference>
<keyword evidence="3" id="KW-1185">Reference proteome</keyword>
<sequence length="238" mass="26680">MSQRFFKAPVATLLICFLCLTAKAQLGYEYAQYDIGFGAAASRVIGSDAEVVTFAPTGYVNFAYNLTPYINYVVEVQGGILKGGSYTSRSKRYFENQYTAAMFRAQIQAGEFIKYSDSRIMNGLKNFYFSTGIGFVVNKLDIDPNLRIPDDLGYYTPGRNHSNQVLIPARIGYEFKIFNKYNQPSVKIDLGYQFNYVLGDDLDGFETGNSQNDVYDQVSIGVKFGIGGITSYRKAIKY</sequence>
<evidence type="ECO:0000256" key="1">
    <source>
        <dbReference type="SAM" id="SignalP"/>
    </source>
</evidence>
<feature type="chain" id="PRO_5047108305" description="Outer membrane protein beta-barrel domain-containing protein" evidence="1">
    <location>
        <begin position="25"/>
        <end position="238"/>
    </location>
</feature>
<reference evidence="3" key="1">
    <citation type="journal article" date="2019" name="Int. J. Syst. Evol. Microbiol.">
        <title>The Global Catalogue of Microorganisms (GCM) 10K type strain sequencing project: providing services to taxonomists for standard genome sequencing and annotation.</title>
        <authorList>
            <consortium name="The Broad Institute Genomics Platform"/>
            <consortium name="The Broad Institute Genome Sequencing Center for Infectious Disease"/>
            <person name="Wu L."/>
            <person name="Ma J."/>
        </authorList>
    </citation>
    <scope>NUCLEOTIDE SEQUENCE [LARGE SCALE GENOMIC DNA]</scope>
    <source>
        <strain evidence="3">CCUG 63418</strain>
    </source>
</reference>
<dbReference type="EMBL" id="JBHTHU010000001">
    <property type="protein sequence ID" value="MFD0748595.1"/>
    <property type="molecule type" value="Genomic_DNA"/>
</dbReference>
<evidence type="ECO:0000313" key="2">
    <source>
        <dbReference type="EMBL" id="MFD0748595.1"/>
    </source>
</evidence>
<feature type="signal peptide" evidence="1">
    <location>
        <begin position="1"/>
        <end position="24"/>
    </location>
</feature>
<organism evidence="2 3">
    <name type="scientific">Mucilaginibacter calamicampi</name>
    <dbReference type="NCBI Taxonomy" id="1302352"/>
    <lineage>
        <taxon>Bacteria</taxon>
        <taxon>Pseudomonadati</taxon>
        <taxon>Bacteroidota</taxon>
        <taxon>Sphingobacteriia</taxon>
        <taxon>Sphingobacteriales</taxon>
        <taxon>Sphingobacteriaceae</taxon>
        <taxon>Mucilaginibacter</taxon>
    </lineage>
</organism>
<dbReference type="RefSeq" id="WP_377096043.1">
    <property type="nucleotide sequence ID" value="NZ_JBHTHU010000001.1"/>
</dbReference>
<evidence type="ECO:0008006" key="4">
    <source>
        <dbReference type="Google" id="ProtNLM"/>
    </source>
</evidence>
<proteinExistence type="predicted"/>